<dbReference type="PANTHER" id="PTHR34618:SF4">
    <property type="entry name" value="CAS1"/>
    <property type="match status" value="1"/>
</dbReference>
<feature type="signal peptide" evidence="1">
    <location>
        <begin position="1"/>
        <end position="20"/>
    </location>
</feature>
<evidence type="ECO:0000313" key="3">
    <source>
        <dbReference type="Proteomes" id="UP000799778"/>
    </source>
</evidence>
<dbReference type="Proteomes" id="UP000799778">
    <property type="component" value="Unassembled WGS sequence"/>
</dbReference>
<name>A0A6A5XEH9_9PLEO</name>
<dbReference type="OrthoDB" id="5418436at2759"/>
<dbReference type="AlphaFoldDB" id="A0A6A5XEH9"/>
<protein>
    <recommendedName>
        <fullName evidence="4">Cell surface protein</fullName>
    </recommendedName>
</protein>
<evidence type="ECO:0000256" key="1">
    <source>
        <dbReference type="SAM" id="SignalP"/>
    </source>
</evidence>
<organism evidence="2 3">
    <name type="scientific">Aaosphaeria arxii CBS 175.79</name>
    <dbReference type="NCBI Taxonomy" id="1450172"/>
    <lineage>
        <taxon>Eukaryota</taxon>
        <taxon>Fungi</taxon>
        <taxon>Dikarya</taxon>
        <taxon>Ascomycota</taxon>
        <taxon>Pezizomycotina</taxon>
        <taxon>Dothideomycetes</taxon>
        <taxon>Pleosporomycetidae</taxon>
        <taxon>Pleosporales</taxon>
        <taxon>Pleosporales incertae sedis</taxon>
        <taxon>Aaosphaeria</taxon>
    </lineage>
</organism>
<keyword evidence="1" id="KW-0732">Signal</keyword>
<gene>
    <name evidence="2" type="ORF">BU24DRAFT_486372</name>
</gene>
<dbReference type="GeneID" id="54290812"/>
<keyword evidence="3" id="KW-1185">Reference proteome</keyword>
<accession>A0A6A5XEH9</accession>
<proteinExistence type="predicted"/>
<dbReference type="PANTHER" id="PTHR34618">
    <property type="entry name" value="SURFACE PROTEIN MAS1, PUTATIVE-RELATED"/>
    <property type="match status" value="1"/>
</dbReference>
<dbReference type="RefSeq" id="XP_033379954.1">
    <property type="nucleotide sequence ID" value="XM_033533415.1"/>
</dbReference>
<feature type="chain" id="PRO_5025556853" description="Cell surface protein" evidence="1">
    <location>
        <begin position="21"/>
        <end position="271"/>
    </location>
</feature>
<dbReference type="EMBL" id="ML978074">
    <property type="protein sequence ID" value="KAF2011615.1"/>
    <property type="molecule type" value="Genomic_DNA"/>
</dbReference>
<reference evidence="2" key="1">
    <citation type="journal article" date="2020" name="Stud. Mycol.">
        <title>101 Dothideomycetes genomes: a test case for predicting lifestyles and emergence of pathogens.</title>
        <authorList>
            <person name="Haridas S."/>
            <person name="Albert R."/>
            <person name="Binder M."/>
            <person name="Bloem J."/>
            <person name="Labutti K."/>
            <person name="Salamov A."/>
            <person name="Andreopoulos B."/>
            <person name="Baker S."/>
            <person name="Barry K."/>
            <person name="Bills G."/>
            <person name="Bluhm B."/>
            <person name="Cannon C."/>
            <person name="Castanera R."/>
            <person name="Culley D."/>
            <person name="Daum C."/>
            <person name="Ezra D."/>
            <person name="Gonzalez J."/>
            <person name="Henrissat B."/>
            <person name="Kuo A."/>
            <person name="Liang C."/>
            <person name="Lipzen A."/>
            <person name="Lutzoni F."/>
            <person name="Magnuson J."/>
            <person name="Mondo S."/>
            <person name="Nolan M."/>
            <person name="Ohm R."/>
            <person name="Pangilinan J."/>
            <person name="Park H.-J."/>
            <person name="Ramirez L."/>
            <person name="Alfaro M."/>
            <person name="Sun H."/>
            <person name="Tritt A."/>
            <person name="Yoshinaga Y."/>
            <person name="Zwiers L.-H."/>
            <person name="Turgeon B."/>
            <person name="Goodwin S."/>
            <person name="Spatafora J."/>
            <person name="Crous P."/>
            <person name="Grigoriev I."/>
        </authorList>
    </citation>
    <scope>NUCLEOTIDE SEQUENCE</scope>
    <source>
        <strain evidence="2">CBS 175.79</strain>
    </source>
</reference>
<dbReference type="Pfam" id="PF11327">
    <property type="entry name" value="Egh16-like"/>
    <property type="match status" value="1"/>
</dbReference>
<dbReference type="InterPro" id="IPR021476">
    <property type="entry name" value="Egh16-like"/>
</dbReference>
<evidence type="ECO:0000313" key="2">
    <source>
        <dbReference type="EMBL" id="KAF2011615.1"/>
    </source>
</evidence>
<sequence length="271" mass="27783">MHIPTTIPLLLFTLAPYVTAHGKVTHLTGSAGGNTTALGIIGGIVPNTGPNSETEVDTTVFKGGIKSDGLGKTEGGGENRVEDLWIARGLSDGGNGGVALVGKEDGWVEGVWHVVVTDGAGPLKAVIDTTASGSFSNGTEAEILLDIPGKNGNLNPDASIPRSLSLAALSTRTNHLLRRGAKTVNRDYTFRVAVAGDTKCEGKVAGLDGVCFMKIANENAAGPFGGVVAFQMVDGGTVNNGTRVVNGERVKCGNETMLVGQKRAVGKTFSA</sequence>
<evidence type="ECO:0008006" key="4">
    <source>
        <dbReference type="Google" id="ProtNLM"/>
    </source>
</evidence>